<dbReference type="PROSITE" id="PS51375">
    <property type="entry name" value="PPR"/>
    <property type="match status" value="3"/>
</dbReference>
<evidence type="ECO:0000313" key="4">
    <source>
        <dbReference type="Proteomes" id="UP000504610"/>
    </source>
</evidence>
<feature type="repeat" description="PPR" evidence="3">
    <location>
        <begin position="155"/>
        <end position="189"/>
    </location>
</feature>
<dbReference type="InterPro" id="IPR011990">
    <property type="entry name" value="TPR-like_helical_dom_sf"/>
</dbReference>
<dbReference type="PANTHER" id="PTHR47938:SF23">
    <property type="entry name" value="PENTACOTRIPEPTIDE-REPEAT REGION OF PRORP DOMAIN-CONTAINING PROTEIN"/>
    <property type="match status" value="1"/>
</dbReference>
<dbReference type="GO" id="GO:0003729">
    <property type="term" value="F:mRNA binding"/>
    <property type="evidence" value="ECO:0007669"/>
    <property type="project" value="TreeGrafter"/>
</dbReference>
<dbReference type="Gene3D" id="1.25.40.10">
    <property type="entry name" value="Tetratricopeptide repeat domain"/>
    <property type="match status" value="3"/>
</dbReference>
<dbReference type="Pfam" id="PF12854">
    <property type="entry name" value="PPR_1"/>
    <property type="match status" value="1"/>
</dbReference>
<evidence type="ECO:0000256" key="2">
    <source>
        <dbReference type="ARBA" id="ARBA00022737"/>
    </source>
</evidence>
<dbReference type="Pfam" id="PF01535">
    <property type="entry name" value="PPR"/>
    <property type="match status" value="1"/>
</dbReference>
<keyword evidence="2" id="KW-0677">Repeat</keyword>
<dbReference type="GeneID" id="108807536"/>
<dbReference type="KEGG" id="rsz:108807536"/>
<comment type="similarity">
    <text evidence="1">Belongs to the PPR family. P subfamily.</text>
</comment>
<dbReference type="RefSeq" id="XP_056845363.1">
    <property type="nucleotide sequence ID" value="XM_056989383.1"/>
</dbReference>
<dbReference type="PANTHER" id="PTHR47938">
    <property type="entry name" value="RESPIRATORY COMPLEX I CHAPERONE (CIA84), PUTATIVE (AFU_ORTHOLOGUE AFUA_2G06020)-RELATED"/>
    <property type="match status" value="1"/>
</dbReference>
<feature type="repeat" description="PPR" evidence="3">
    <location>
        <begin position="83"/>
        <end position="117"/>
    </location>
</feature>
<dbReference type="OrthoDB" id="998520at2759"/>
<feature type="repeat" description="PPR" evidence="3">
    <location>
        <begin position="18"/>
        <end position="52"/>
    </location>
</feature>
<sequence>MGSVEEANGGFSDGVYPSVVTYNALINGYCKGGRIVPAFEVLAVMEKKGCRPNVTTFNELIEGFLNVAYKLLGSMSSFDLEPDCVTFTAMIDGLCKRGNVDVANAFLVLMTLGKMRLLTTPHSLNVFLDVLSKSYKVKEELAMLGKINKLGLVPSVVTYTTLVDRLVPSGDVSGSLRMLEAMKLSGCLKKEGETEQARELVMELLSSNEVVEKNRMLDYVKGLMEGEKAGDCGEVIDMIDQLHCKERPIF</sequence>
<dbReference type="InterPro" id="IPR002885">
    <property type="entry name" value="PPR_rpt"/>
</dbReference>
<proteinExistence type="inferred from homology"/>
<gene>
    <name evidence="5" type="primary">LOC108807536</name>
</gene>
<dbReference type="Proteomes" id="UP000504610">
    <property type="component" value="Chromosome 6"/>
</dbReference>
<evidence type="ECO:0000313" key="5">
    <source>
        <dbReference type="RefSeq" id="XP_056845363.1"/>
    </source>
</evidence>
<organism evidence="4 5">
    <name type="scientific">Raphanus sativus</name>
    <name type="common">Radish</name>
    <name type="synonym">Raphanus raphanistrum var. sativus</name>
    <dbReference type="NCBI Taxonomy" id="3726"/>
    <lineage>
        <taxon>Eukaryota</taxon>
        <taxon>Viridiplantae</taxon>
        <taxon>Streptophyta</taxon>
        <taxon>Embryophyta</taxon>
        <taxon>Tracheophyta</taxon>
        <taxon>Spermatophyta</taxon>
        <taxon>Magnoliopsida</taxon>
        <taxon>eudicotyledons</taxon>
        <taxon>Gunneridae</taxon>
        <taxon>Pentapetalae</taxon>
        <taxon>rosids</taxon>
        <taxon>malvids</taxon>
        <taxon>Brassicales</taxon>
        <taxon>Brassicaceae</taxon>
        <taxon>Brassiceae</taxon>
        <taxon>Raphanus</taxon>
    </lineage>
</organism>
<evidence type="ECO:0000256" key="3">
    <source>
        <dbReference type="PROSITE-ProRule" id="PRU00708"/>
    </source>
</evidence>
<dbReference type="NCBIfam" id="TIGR00756">
    <property type="entry name" value="PPR"/>
    <property type="match status" value="2"/>
</dbReference>
<keyword evidence="4" id="KW-1185">Reference proteome</keyword>
<dbReference type="AlphaFoldDB" id="A0A9W3C1N0"/>
<evidence type="ECO:0000256" key="1">
    <source>
        <dbReference type="ARBA" id="ARBA00007626"/>
    </source>
</evidence>
<reference evidence="5" key="2">
    <citation type="submission" date="2025-08" db="UniProtKB">
        <authorList>
            <consortium name="RefSeq"/>
        </authorList>
    </citation>
    <scope>IDENTIFICATION</scope>
    <source>
        <tissue evidence="5">Leaf</tissue>
    </source>
</reference>
<name>A0A9W3C1N0_RAPSA</name>
<accession>A0A9W3C1N0</accession>
<dbReference type="Pfam" id="PF13041">
    <property type="entry name" value="PPR_2"/>
    <property type="match status" value="1"/>
</dbReference>
<reference evidence="4" key="1">
    <citation type="journal article" date="2019" name="Database">
        <title>The radish genome database (RadishGD): an integrated information resource for radish genomics.</title>
        <authorList>
            <person name="Yu H.J."/>
            <person name="Baek S."/>
            <person name="Lee Y.J."/>
            <person name="Cho A."/>
            <person name="Mun J.H."/>
        </authorList>
    </citation>
    <scope>NUCLEOTIDE SEQUENCE [LARGE SCALE GENOMIC DNA]</scope>
    <source>
        <strain evidence="4">cv. WK10039</strain>
    </source>
</reference>
<protein>
    <submittedName>
        <fullName evidence="5">Pentatricopeptide repeat-containing protein At3g07290, mitochondrial-like</fullName>
    </submittedName>
</protein>